<evidence type="ECO:0000313" key="1">
    <source>
        <dbReference type="EMBL" id="KAF3561995.1"/>
    </source>
</evidence>
<name>A0ABQ7CS53_BRACR</name>
<gene>
    <name evidence="1" type="ORF">DY000_02019844</name>
</gene>
<proteinExistence type="predicted"/>
<reference evidence="1 2" key="1">
    <citation type="journal article" date="2020" name="BMC Genomics">
        <title>Intraspecific diversification of the crop wild relative Brassica cretica Lam. using demographic model selection.</title>
        <authorList>
            <person name="Kioukis A."/>
            <person name="Michalopoulou V.A."/>
            <person name="Briers L."/>
            <person name="Pirintsos S."/>
            <person name="Studholme D.J."/>
            <person name="Pavlidis P."/>
            <person name="Sarris P.F."/>
        </authorList>
    </citation>
    <scope>NUCLEOTIDE SEQUENCE [LARGE SCALE GENOMIC DNA]</scope>
    <source>
        <strain evidence="2">cv. PFS-1207/04</strain>
    </source>
</reference>
<keyword evidence="2" id="KW-1185">Reference proteome</keyword>
<comment type="caution">
    <text evidence="1">The sequence shown here is derived from an EMBL/GenBank/DDBJ whole genome shotgun (WGS) entry which is preliminary data.</text>
</comment>
<organism evidence="1 2">
    <name type="scientific">Brassica cretica</name>
    <name type="common">Mustard</name>
    <dbReference type="NCBI Taxonomy" id="69181"/>
    <lineage>
        <taxon>Eukaryota</taxon>
        <taxon>Viridiplantae</taxon>
        <taxon>Streptophyta</taxon>
        <taxon>Embryophyta</taxon>
        <taxon>Tracheophyta</taxon>
        <taxon>Spermatophyta</taxon>
        <taxon>Magnoliopsida</taxon>
        <taxon>eudicotyledons</taxon>
        <taxon>Gunneridae</taxon>
        <taxon>Pentapetalae</taxon>
        <taxon>rosids</taxon>
        <taxon>malvids</taxon>
        <taxon>Brassicales</taxon>
        <taxon>Brassicaceae</taxon>
        <taxon>Brassiceae</taxon>
        <taxon>Brassica</taxon>
    </lineage>
</organism>
<dbReference type="Proteomes" id="UP000266723">
    <property type="component" value="Unassembled WGS sequence"/>
</dbReference>
<accession>A0ABQ7CS53</accession>
<sequence length="52" mass="5757">MTVRLCLRKATAFIAPAFVSGRRCYSGIVLAGTARSTIQFFVVRLPLTLNLR</sequence>
<protein>
    <submittedName>
        <fullName evidence="1">Uncharacterized protein</fullName>
    </submittedName>
</protein>
<evidence type="ECO:0000313" key="2">
    <source>
        <dbReference type="Proteomes" id="UP000266723"/>
    </source>
</evidence>
<dbReference type="EMBL" id="QGKV02000759">
    <property type="protein sequence ID" value="KAF3561995.1"/>
    <property type="molecule type" value="Genomic_DNA"/>
</dbReference>